<sequence>MRAFLPRWLGGLGGSRPAAWRLHDYPPFPLPHPGCGAALSLAQAEANLAAFTTTLAGRQLALRDWLAQHHGPDASQLAPVDYATALQHWAREHWARLPAFARLPAHAPWPDGGMTGHFIVNSLLADLAASLGEAIRRGQPAWRWGLNLDAADLADGMATARRVVLLADLAEPTPETAEAVLDPAAPVFAAHRFPGSVDFRLLDSWVEMVRGALTAGGLRPAPAAADPNYGQP</sequence>
<dbReference type="AlphaFoldDB" id="A0A254N509"/>
<accession>A0A254N509</accession>
<organism evidence="1 2">
    <name type="scientific">Roseateles puraquae</name>
    <dbReference type="NCBI Taxonomy" id="431059"/>
    <lineage>
        <taxon>Bacteria</taxon>
        <taxon>Pseudomonadati</taxon>
        <taxon>Pseudomonadota</taxon>
        <taxon>Betaproteobacteria</taxon>
        <taxon>Burkholderiales</taxon>
        <taxon>Sphaerotilaceae</taxon>
        <taxon>Roseateles</taxon>
    </lineage>
</organism>
<keyword evidence="2" id="KW-1185">Reference proteome</keyword>
<dbReference type="EMBL" id="NISI01000007">
    <property type="protein sequence ID" value="OWR02704.1"/>
    <property type="molecule type" value="Genomic_DNA"/>
</dbReference>
<protein>
    <submittedName>
        <fullName evidence="1">Uncharacterized protein</fullName>
    </submittedName>
</protein>
<proteinExistence type="predicted"/>
<comment type="caution">
    <text evidence="1">The sequence shown here is derived from an EMBL/GenBank/DDBJ whole genome shotgun (WGS) entry which is preliminary data.</text>
</comment>
<name>A0A254N509_9BURK</name>
<reference evidence="1 2" key="1">
    <citation type="journal article" date="2007" name="Int. J. Syst. Evol. Microbiol.">
        <title>Description of Pelomonas aquatica sp. nov. and Pelomonas puraquae sp. nov., isolated from industrial and haemodialysis water.</title>
        <authorList>
            <person name="Gomila M."/>
            <person name="Bowien B."/>
            <person name="Falsen E."/>
            <person name="Moore E.R."/>
            <person name="Lalucat J."/>
        </authorList>
    </citation>
    <scope>NUCLEOTIDE SEQUENCE [LARGE SCALE GENOMIC DNA]</scope>
    <source>
        <strain evidence="1 2">CCUG 52769</strain>
    </source>
</reference>
<evidence type="ECO:0000313" key="1">
    <source>
        <dbReference type="EMBL" id="OWR02704.1"/>
    </source>
</evidence>
<dbReference type="Proteomes" id="UP000197446">
    <property type="component" value="Unassembled WGS sequence"/>
</dbReference>
<gene>
    <name evidence="1" type="ORF">CDO81_17900</name>
</gene>
<evidence type="ECO:0000313" key="2">
    <source>
        <dbReference type="Proteomes" id="UP000197446"/>
    </source>
</evidence>